<comment type="caution">
    <text evidence="1">The sequence shown here is derived from an EMBL/GenBank/DDBJ whole genome shotgun (WGS) entry which is preliminary data.</text>
</comment>
<keyword evidence="2" id="KW-1185">Reference proteome</keyword>
<gene>
    <name evidence="1" type="ORF">RPERSI_LOCUS27157</name>
</gene>
<reference evidence="1" key="1">
    <citation type="submission" date="2021-06" db="EMBL/GenBank/DDBJ databases">
        <authorList>
            <person name="Kallberg Y."/>
            <person name="Tangrot J."/>
            <person name="Rosling A."/>
        </authorList>
    </citation>
    <scope>NUCLEOTIDE SEQUENCE</scope>
    <source>
        <strain evidence="1">MA461A</strain>
    </source>
</reference>
<evidence type="ECO:0000313" key="1">
    <source>
        <dbReference type="EMBL" id="CAG8828101.1"/>
    </source>
</evidence>
<proteinExistence type="predicted"/>
<dbReference type="Proteomes" id="UP000789920">
    <property type="component" value="Unassembled WGS sequence"/>
</dbReference>
<organism evidence="1 2">
    <name type="scientific">Racocetra persica</name>
    <dbReference type="NCBI Taxonomy" id="160502"/>
    <lineage>
        <taxon>Eukaryota</taxon>
        <taxon>Fungi</taxon>
        <taxon>Fungi incertae sedis</taxon>
        <taxon>Mucoromycota</taxon>
        <taxon>Glomeromycotina</taxon>
        <taxon>Glomeromycetes</taxon>
        <taxon>Diversisporales</taxon>
        <taxon>Gigasporaceae</taxon>
        <taxon>Racocetra</taxon>
    </lineage>
</organism>
<protein>
    <submittedName>
        <fullName evidence="1">30664_t:CDS:1</fullName>
    </submittedName>
</protein>
<sequence>FKTAPYLVQGMLAEDESTYVVKKIGGRVSKAKSCSKDQKCKVNSPRDSDKDSYSKNRGD</sequence>
<name>A0ACA9S6X6_9GLOM</name>
<evidence type="ECO:0000313" key="2">
    <source>
        <dbReference type="Proteomes" id="UP000789920"/>
    </source>
</evidence>
<feature type="non-terminal residue" evidence="1">
    <location>
        <position position="1"/>
    </location>
</feature>
<accession>A0ACA9S6X6</accession>
<dbReference type="EMBL" id="CAJVQC010094932">
    <property type="protein sequence ID" value="CAG8828101.1"/>
    <property type="molecule type" value="Genomic_DNA"/>
</dbReference>